<organism evidence="1 2">
    <name type="scientific">Desulfosalsimonas propionicica</name>
    <dbReference type="NCBI Taxonomy" id="332175"/>
    <lineage>
        <taxon>Bacteria</taxon>
        <taxon>Pseudomonadati</taxon>
        <taxon>Thermodesulfobacteriota</taxon>
        <taxon>Desulfobacteria</taxon>
        <taxon>Desulfobacterales</taxon>
        <taxon>Desulfosalsimonadaceae</taxon>
        <taxon>Desulfosalsimonas</taxon>
    </lineage>
</organism>
<protein>
    <submittedName>
        <fullName evidence="1">Uncharacterized protein</fullName>
    </submittedName>
</protein>
<dbReference type="AlphaFoldDB" id="A0A7W0HLX6"/>
<comment type="caution">
    <text evidence="1">The sequence shown here is derived from an EMBL/GenBank/DDBJ whole genome shotgun (WGS) entry which is preliminary data.</text>
</comment>
<sequence>MLKLKCSGKEDVGKDNLRDSFPKKILEMGESL</sequence>
<reference evidence="1 2" key="1">
    <citation type="submission" date="2020-07" db="EMBL/GenBank/DDBJ databases">
        <title>Genomic Encyclopedia of Type Strains, Phase IV (KMG-IV): sequencing the most valuable type-strain genomes for metagenomic binning, comparative biology and taxonomic classification.</title>
        <authorList>
            <person name="Goeker M."/>
        </authorList>
    </citation>
    <scope>NUCLEOTIDE SEQUENCE [LARGE SCALE GENOMIC DNA]</scope>
    <source>
        <strain evidence="1 2">DSM 17721</strain>
    </source>
</reference>
<dbReference type="Proteomes" id="UP000525298">
    <property type="component" value="Unassembled WGS sequence"/>
</dbReference>
<accession>A0A7W0HLX6</accession>
<gene>
    <name evidence="1" type="ORF">HNR65_003139</name>
</gene>
<proteinExistence type="predicted"/>
<keyword evidence="2" id="KW-1185">Reference proteome</keyword>
<evidence type="ECO:0000313" key="1">
    <source>
        <dbReference type="EMBL" id="MBA2882784.1"/>
    </source>
</evidence>
<evidence type="ECO:0000313" key="2">
    <source>
        <dbReference type="Proteomes" id="UP000525298"/>
    </source>
</evidence>
<dbReference type="EMBL" id="JACDUS010000012">
    <property type="protein sequence ID" value="MBA2882784.1"/>
    <property type="molecule type" value="Genomic_DNA"/>
</dbReference>
<name>A0A7W0HLX6_9BACT</name>